<dbReference type="EMBL" id="JASPKZ010005316">
    <property type="protein sequence ID" value="KAJ9588703.1"/>
    <property type="molecule type" value="Genomic_DNA"/>
</dbReference>
<reference evidence="2" key="2">
    <citation type="submission" date="2023-05" db="EMBL/GenBank/DDBJ databases">
        <authorList>
            <person name="Fouks B."/>
        </authorList>
    </citation>
    <scope>NUCLEOTIDE SEQUENCE</scope>
    <source>
        <strain evidence="2">Stay&amp;Tobe</strain>
        <tissue evidence="2">Testes</tissue>
    </source>
</reference>
<proteinExistence type="predicted"/>
<feature type="non-terminal residue" evidence="2">
    <location>
        <position position="359"/>
    </location>
</feature>
<evidence type="ECO:0000313" key="2">
    <source>
        <dbReference type="EMBL" id="KAJ9588703.1"/>
    </source>
</evidence>
<dbReference type="Proteomes" id="UP001233999">
    <property type="component" value="Unassembled WGS sequence"/>
</dbReference>
<accession>A0AAD8EFQ8</accession>
<evidence type="ECO:0000256" key="1">
    <source>
        <dbReference type="SAM" id="MobiDB-lite"/>
    </source>
</evidence>
<organism evidence="2 3">
    <name type="scientific">Diploptera punctata</name>
    <name type="common">Pacific beetle cockroach</name>
    <dbReference type="NCBI Taxonomy" id="6984"/>
    <lineage>
        <taxon>Eukaryota</taxon>
        <taxon>Metazoa</taxon>
        <taxon>Ecdysozoa</taxon>
        <taxon>Arthropoda</taxon>
        <taxon>Hexapoda</taxon>
        <taxon>Insecta</taxon>
        <taxon>Pterygota</taxon>
        <taxon>Neoptera</taxon>
        <taxon>Polyneoptera</taxon>
        <taxon>Dictyoptera</taxon>
        <taxon>Blattodea</taxon>
        <taxon>Blaberoidea</taxon>
        <taxon>Blaberidae</taxon>
        <taxon>Diplopterinae</taxon>
        <taxon>Diploptera</taxon>
    </lineage>
</organism>
<gene>
    <name evidence="2" type="ORF">L9F63_017995</name>
</gene>
<protein>
    <submittedName>
        <fullName evidence="2">Uncharacterized protein</fullName>
    </submittedName>
</protein>
<comment type="caution">
    <text evidence="2">The sequence shown here is derived from an EMBL/GenBank/DDBJ whole genome shotgun (WGS) entry which is preliminary data.</text>
</comment>
<sequence>ATCRYSQKINFLSHLSANADYSEEKTIEKETIQKQTNNMRLLNLIKNSRRFAKDYVRRLQGLASNVISGERSGNFKSQYQDQQPENLQGHNTNSGFINLYGLTDRLLDFRHNTHRLVLLVLLCLQQVERVITVSTKTCYKTTSTHTCNVEMCLHLYHMAVSICYSALHVGIAVQNGAFTHKGFRLGGYHLMFCFNELMPICMKLDTWDQPGEELGDDNLLIGNLFARCMSVSSFRVYSVICDVSVVMDSKCKHSTAQTEQIGKKSLVVESEIPCGQKSLVVKWSHYRSEIPCGSKILSLSRPSSTRYQPTKKKDLRAQAQGISQLKKSLSRPSSTSKILSLSRPSSSSISQVKKRHSNT</sequence>
<feature type="region of interest" description="Disordered" evidence="1">
    <location>
        <begin position="301"/>
        <end position="359"/>
    </location>
</feature>
<feature type="compositionally biased region" description="Low complexity" evidence="1">
    <location>
        <begin position="325"/>
        <end position="350"/>
    </location>
</feature>
<feature type="non-terminal residue" evidence="2">
    <location>
        <position position="1"/>
    </location>
</feature>
<keyword evidence="3" id="KW-1185">Reference proteome</keyword>
<dbReference type="AlphaFoldDB" id="A0AAD8EFQ8"/>
<evidence type="ECO:0000313" key="3">
    <source>
        <dbReference type="Proteomes" id="UP001233999"/>
    </source>
</evidence>
<name>A0AAD8EFQ8_DIPPU</name>
<reference evidence="2" key="1">
    <citation type="journal article" date="2023" name="IScience">
        <title>Live-bearing cockroach genome reveals convergent evolutionary mechanisms linked to viviparity in insects and beyond.</title>
        <authorList>
            <person name="Fouks B."/>
            <person name="Harrison M.C."/>
            <person name="Mikhailova A.A."/>
            <person name="Marchal E."/>
            <person name="English S."/>
            <person name="Carruthers M."/>
            <person name="Jennings E.C."/>
            <person name="Chiamaka E.L."/>
            <person name="Frigard R.A."/>
            <person name="Pippel M."/>
            <person name="Attardo G.M."/>
            <person name="Benoit J.B."/>
            <person name="Bornberg-Bauer E."/>
            <person name="Tobe S.S."/>
        </authorList>
    </citation>
    <scope>NUCLEOTIDE SEQUENCE</scope>
    <source>
        <strain evidence="2">Stay&amp;Tobe</strain>
    </source>
</reference>